<name>A0A8H7CET7_9AGAR</name>
<dbReference type="PROSITE" id="PS50157">
    <property type="entry name" value="ZINC_FINGER_C2H2_2"/>
    <property type="match status" value="1"/>
</dbReference>
<dbReference type="EMBL" id="JACAZI010000025">
    <property type="protein sequence ID" value="KAF7334974.1"/>
    <property type="molecule type" value="Genomic_DNA"/>
</dbReference>
<dbReference type="PROSITE" id="PS00028">
    <property type="entry name" value="ZINC_FINGER_C2H2_1"/>
    <property type="match status" value="1"/>
</dbReference>
<evidence type="ECO:0000256" key="4">
    <source>
        <dbReference type="ARBA" id="ARBA00022833"/>
    </source>
</evidence>
<keyword evidence="6" id="KW-0804">Transcription</keyword>
<dbReference type="PANTHER" id="PTHR47660">
    <property type="entry name" value="TRANSCRIPTION FACTOR WITH C2H2 AND ZN(2)-CYS(6) DNA BINDING DOMAIN (EUROFUNG)-RELATED-RELATED"/>
    <property type="match status" value="1"/>
</dbReference>
<proteinExistence type="predicted"/>
<feature type="compositionally biased region" description="Low complexity" evidence="9">
    <location>
        <begin position="104"/>
        <end position="134"/>
    </location>
</feature>
<keyword evidence="2" id="KW-0677">Repeat</keyword>
<evidence type="ECO:0000256" key="1">
    <source>
        <dbReference type="ARBA" id="ARBA00022723"/>
    </source>
</evidence>
<feature type="compositionally biased region" description="Basic residues" evidence="9">
    <location>
        <begin position="519"/>
        <end position="533"/>
    </location>
</feature>
<dbReference type="OrthoDB" id="6365676at2759"/>
<dbReference type="GO" id="GO:0000981">
    <property type="term" value="F:DNA-binding transcription factor activity, RNA polymerase II-specific"/>
    <property type="evidence" value="ECO:0007669"/>
    <property type="project" value="InterPro"/>
</dbReference>
<protein>
    <submittedName>
        <fullName evidence="12">Zinc finger/binuclear cluster transcriptional regulator</fullName>
    </submittedName>
</protein>
<dbReference type="GO" id="GO:0008270">
    <property type="term" value="F:zinc ion binding"/>
    <property type="evidence" value="ECO:0007669"/>
    <property type="project" value="UniProtKB-KW"/>
</dbReference>
<feature type="compositionally biased region" description="Low complexity" evidence="9">
    <location>
        <begin position="643"/>
        <end position="654"/>
    </location>
</feature>
<dbReference type="InterPro" id="IPR036864">
    <property type="entry name" value="Zn2-C6_fun-type_DNA-bd_sf"/>
</dbReference>
<feature type="region of interest" description="Disordered" evidence="9">
    <location>
        <begin position="373"/>
        <end position="437"/>
    </location>
</feature>
<evidence type="ECO:0000256" key="5">
    <source>
        <dbReference type="ARBA" id="ARBA00023015"/>
    </source>
</evidence>
<evidence type="ECO:0000256" key="7">
    <source>
        <dbReference type="ARBA" id="ARBA00023242"/>
    </source>
</evidence>
<comment type="caution">
    <text evidence="12">The sequence shown here is derived from an EMBL/GenBank/DDBJ whole genome shotgun (WGS) entry which is preliminary data.</text>
</comment>
<keyword evidence="1" id="KW-0479">Metal-binding</keyword>
<feature type="region of interest" description="Disordered" evidence="9">
    <location>
        <begin position="261"/>
        <end position="289"/>
    </location>
</feature>
<dbReference type="AlphaFoldDB" id="A0A8H7CET7"/>
<evidence type="ECO:0000256" key="2">
    <source>
        <dbReference type="ARBA" id="ARBA00022737"/>
    </source>
</evidence>
<feature type="domain" description="Zn(2)-C6 fungal-type" evidence="10">
    <location>
        <begin position="64"/>
        <end position="93"/>
    </location>
</feature>
<dbReference type="InterPro" id="IPR036236">
    <property type="entry name" value="Znf_C2H2_sf"/>
</dbReference>
<feature type="region of interest" description="Disordered" evidence="9">
    <location>
        <begin position="168"/>
        <end position="226"/>
    </location>
</feature>
<dbReference type="PROSITE" id="PS50048">
    <property type="entry name" value="ZN2_CY6_FUNGAL_2"/>
    <property type="match status" value="1"/>
</dbReference>
<feature type="region of interest" description="Disordered" evidence="9">
    <location>
        <begin position="102"/>
        <end position="136"/>
    </location>
</feature>
<keyword evidence="3 8" id="KW-0863">Zinc-finger</keyword>
<evidence type="ECO:0000259" key="11">
    <source>
        <dbReference type="PROSITE" id="PS50157"/>
    </source>
</evidence>
<feature type="compositionally biased region" description="Basic and acidic residues" evidence="9">
    <location>
        <begin position="189"/>
        <end position="201"/>
    </location>
</feature>
<dbReference type="SUPFAM" id="SSF57667">
    <property type="entry name" value="beta-beta-alpha zinc fingers"/>
    <property type="match status" value="1"/>
</dbReference>
<evidence type="ECO:0000256" key="8">
    <source>
        <dbReference type="PROSITE-ProRule" id="PRU00042"/>
    </source>
</evidence>
<keyword evidence="13" id="KW-1185">Reference proteome</keyword>
<feature type="region of interest" description="Disordered" evidence="9">
    <location>
        <begin position="519"/>
        <end position="548"/>
    </location>
</feature>
<feature type="domain" description="C2H2-type" evidence="11">
    <location>
        <begin position="10"/>
        <end position="38"/>
    </location>
</feature>
<evidence type="ECO:0000259" key="10">
    <source>
        <dbReference type="PROSITE" id="PS50048"/>
    </source>
</evidence>
<reference evidence="12" key="1">
    <citation type="submission" date="2020-05" db="EMBL/GenBank/DDBJ databases">
        <title>Mycena genomes resolve the evolution of fungal bioluminescence.</title>
        <authorList>
            <person name="Tsai I.J."/>
        </authorList>
    </citation>
    <scope>NUCLEOTIDE SEQUENCE</scope>
    <source>
        <strain evidence="12">CCC161011</strain>
    </source>
</reference>
<sequence length="774" mass="78371">MRSHTGDRPYKCQHCGDQFARSDLLSRHVNKCHAAEKALAPSATQPGRRKGTTAATRATTSKQACDQCVQSSLPCDGSNPCAKCVARKTRCTFVKFHRQTAPVGPGHPSSLSASSLSSLSSLPHSGSASSLGLPPHAPLSHPTLSLGGLGGGEGQPTFLYAQQAASGAGFHGQAQPQPAFSANEPGARFGERFAHHPDGHGHGSRFAHHPGGGGSNAGSPTSAYAEGYERRERDGLPYNYPNPHAPSGYTYAGEYEYDYADSEHSGTSGASVGGSLNGSVSGGSRPASSAGIGGDYGAPYLPNGRHNASASLDLHDMRHHPGDLHHVGDLHRPPEFSSAFGLMSLDDPNVLAGLAPDGVPFFSSAATSAAGRTGLTPGVGSAPPHPDKRSSMQLVPPQPLAYQPYSPPSSSHSHSGSVTHSSSGGMGQQTPGSREAETRELREFWKAYMRTPLTGPAGADALGLQTPSASTAASAGMLGVTPTRESVAGGNGTRRFRVASLPSVKTPEGEMDAAPVYPVHHHSSSSSQHHHQPHAPLPPLAGARTMHNPDDLRSYEAAVLARKAPELVLRKPGKRPVTSAGVSTQVSQAPQQPPIFEFGAAGRERGRGGGRWTGPLGYAAAPGTSQPSASSLPNSPFPGTPDSGASVGTGTSASEDGDVSSGEGGGVVPPHVQEATEPDAGAAADEEAKGSHGRGAGADACAAAADRGAGAAAEPAAQRAAERECVSGPPDDCAEGAAGGASAAEGAEAERACVADGAGVCGGLEELDGGGGNR</sequence>
<evidence type="ECO:0000313" key="13">
    <source>
        <dbReference type="Proteomes" id="UP000620124"/>
    </source>
</evidence>
<feature type="region of interest" description="Disordered" evidence="9">
    <location>
        <begin position="570"/>
        <end position="749"/>
    </location>
</feature>
<evidence type="ECO:0000313" key="12">
    <source>
        <dbReference type="EMBL" id="KAF7334974.1"/>
    </source>
</evidence>
<keyword evidence="5" id="KW-0805">Transcription regulation</keyword>
<evidence type="ECO:0000256" key="3">
    <source>
        <dbReference type="ARBA" id="ARBA00022771"/>
    </source>
</evidence>
<dbReference type="Gene3D" id="4.10.240.10">
    <property type="entry name" value="Zn(2)-C6 fungal-type DNA-binding domain"/>
    <property type="match status" value="1"/>
</dbReference>
<organism evidence="12 13">
    <name type="scientific">Mycena venus</name>
    <dbReference type="NCBI Taxonomy" id="2733690"/>
    <lineage>
        <taxon>Eukaryota</taxon>
        <taxon>Fungi</taxon>
        <taxon>Dikarya</taxon>
        <taxon>Basidiomycota</taxon>
        <taxon>Agaricomycotina</taxon>
        <taxon>Agaricomycetes</taxon>
        <taxon>Agaricomycetidae</taxon>
        <taxon>Agaricales</taxon>
        <taxon>Marasmiineae</taxon>
        <taxon>Mycenaceae</taxon>
        <taxon>Mycena</taxon>
    </lineage>
</organism>
<dbReference type="PANTHER" id="PTHR47660:SF2">
    <property type="entry name" value="TRANSCRIPTION FACTOR WITH C2H2 AND ZN(2)-CYS(6) DNA BINDING DOMAIN (EUROFUNG)"/>
    <property type="match status" value="1"/>
</dbReference>
<gene>
    <name evidence="12" type="ORF">MVEN_02247400</name>
</gene>
<dbReference type="InterPro" id="IPR013087">
    <property type="entry name" value="Znf_C2H2_type"/>
</dbReference>
<feature type="compositionally biased region" description="Low complexity" evidence="9">
    <location>
        <begin position="408"/>
        <end position="423"/>
    </location>
</feature>
<dbReference type="FunFam" id="3.30.160.60:FF:000100">
    <property type="entry name" value="Zinc finger 45-like"/>
    <property type="match status" value="1"/>
</dbReference>
<dbReference type="InterPro" id="IPR001138">
    <property type="entry name" value="Zn2Cys6_DnaBD"/>
</dbReference>
<keyword evidence="7" id="KW-0539">Nucleus</keyword>
<evidence type="ECO:0000256" key="9">
    <source>
        <dbReference type="SAM" id="MobiDB-lite"/>
    </source>
</evidence>
<feature type="compositionally biased region" description="Low complexity" evidence="9">
    <location>
        <begin position="697"/>
        <end position="719"/>
    </location>
</feature>
<dbReference type="Gene3D" id="3.30.160.60">
    <property type="entry name" value="Classic Zinc Finger"/>
    <property type="match status" value="1"/>
</dbReference>
<keyword evidence="4" id="KW-0862">Zinc</keyword>
<feature type="compositionally biased region" description="Polar residues" evidence="9">
    <location>
        <begin position="580"/>
        <end position="590"/>
    </location>
</feature>
<feature type="compositionally biased region" description="Polar residues" evidence="9">
    <location>
        <begin position="623"/>
        <end position="634"/>
    </location>
</feature>
<accession>A0A8H7CET7</accession>
<dbReference type="SUPFAM" id="SSF57701">
    <property type="entry name" value="Zn2/Cys6 DNA-binding domain"/>
    <property type="match status" value="1"/>
</dbReference>
<dbReference type="Proteomes" id="UP000620124">
    <property type="component" value="Unassembled WGS sequence"/>
</dbReference>
<dbReference type="CDD" id="cd00067">
    <property type="entry name" value="GAL4"/>
    <property type="match status" value="1"/>
</dbReference>
<evidence type="ECO:0000256" key="6">
    <source>
        <dbReference type="ARBA" id="ARBA00023163"/>
    </source>
</evidence>